<organism evidence="1 2">
    <name type="scientific">Mucor flavus</name>
    <dbReference type="NCBI Taxonomy" id="439312"/>
    <lineage>
        <taxon>Eukaryota</taxon>
        <taxon>Fungi</taxon>
        <taxon>Fungi incertae sedis</taxon>
        <taxon>Mucoromycota</taxon>
        <taxon>Mucoromycotina</taxon>
        <taxon>Mucoromycetes</taxon>
        <taxon>Mucorales</taxon>
        <taxon>Mucorineae</taxon>
        <taxon>Mucoraceae</taxon>
        <taxon>Mucor</taxon>
    </lineage>
</organism>
<gene>
    <name evidence="1" type="ORF">MFLAVUS_005145</name>
</gene>
<protein>
    <submittedName>
        <fullName evidence="1">Uncharacterized protein</fullName>
    </submittedName>
</protein>
<keyword evidence="2" id="KW-1185">Reference proteome</keyword>
<name>A0ABP9YXX1_9FUNG</name>
<evidence type="ECO:0000313" key="2">
    <source>
        <dbReference type="Proteomes" id="UP001473302"/>
    </source>
</evidence>
<reference evidence="1 2" key="1">
    <citation type="submission" date="2024-04" db="EMBL/GenBank/DDBJ databases">
        <title>genome sequences of Mucor flavus KT1a and Helicostylum pulchrum KT1b strains isolated from the surface of a dry-aged beef.</title>
        <authorList>
            <person name="Toyotome T."/>
            <person name="Hosono M."/>
            <person name="Torimaru M."/>
            <person name="Fukuda K."/>
            <person name="Mikami N."/>
        </authorList>
    </citation>
    <scope>NUCLEOTIDE SEQUENCE [LARGE SCALE GENOMIC DNA]</scope>
    <source>
        <strain evidence="1 2">KT1a</strain>
    </source>
</reference>
<accession>A0ABP9YXX1</accession>
<sequence length="77" mass="8659">MFNDRNSNQLVDSNVKPDIISRVSNASRRKIKDDVIVLVITAKMAKKTTTSNINGVNNKQLMVENIKGIILNITIKY</sequence>
<dbReference type="Proteomes" id="UP001473302">
    <property type="component" value="Unassembled WGS sequence"/>
</dbReference>
<proteinExistence type="predicted"/>
<evidence type="ECO:0000313" key="1">
    <source>
        <dbReference type="EMBL" id="GAA5811704.1"/>
    </source>
</evidence>
<comment type="caution">
    <text evidence="1">The sequence shown here is derived from an EMBL/GenBank/DDBJ whole genome shotgun (WGS) entry which is preliminary data.</text>
</comment>
<dbReference type="EMBL" id="BAABUK010000010">
    <property type="protein sequence ID" value="GAA5811704.1"/>
    <property type="molecule type" value="Genomic_DNA"/>
</dbReference>